<dbReference type="Proteomes" id="UP001164768">
    <property type="component" value="Chromosome"/>
</dbReference>
<protein>
    <recommendedName>
        <fullName evidence="3">Phage protein Gp138 N-terminal domain-containing protein</fullName>
    </recommendedName>
</protein>
<accession>A0AB38X6K4</accession>
<organism evidence="1 2">
    <name type="scientific">Levilactobacillus brevis</name>
    <name type="common">Lactobacillus brevis</name>
    <dbReference type="NCBI Taxonomy" id="1580"/>
    <lineage>
        <taxon>Bacteria</taxon>
        <taxon>Bacillati</taxon>
        <taxon>Bacillota</taxon>
        <taxon>Bacilli</taxon>
        <taxon>Lactobacillales</taxon>
        <taxon>Lactobacillaceae</taxon>
        <taxon>Levilactobacillus</taxon>
    </lineage>
</organism>
<evidence type="ECO:0000313" key="2">
    <source>
        <dbReference type="Proteomes" id="UP001164768"/>
    </source>
</evidence>
<dbReference type="AlphaFoldDB" id="A0AB38X6K4"/>
<gene>
    <name evidence="1" type="ORF">ORR04_02675</name>
</gene>
<evidence type="ECO:0008006" key="3">
    <source>
        <dbReference type="Google" id="ProtNLM"/>
    </source>
</evidence>
<dbReference type="EMBL" id="CP113117">
    <property type="protein sequence ID" value="WAD02121.1"/>
    <property type="molecule type" value="Genomic_DNA"/>
</dbReference>
<name>A0AB38X6K4_LEVBR</name>
<dbReference type="RefSeq" id="WP_216577313.1">
    <property type="nucleotide sequence ID" value="NZ_CBDBYH010000001.1"/>
</dbReference>
<sequence>MSQDKNDPLDVVINGLLPYFLAADHSFMLGKVISIDKGSPWRVDVQPSPKQSDGNERAIIGDCLVLESAASTIKRGSSVLVGFHDRDMDNYNGAGEFELASRRMHDINDGIVLGVIKSE</sequence>
<proteinExistence type="predicted"/>
<reference evidence="1" key="1">
    <citation type="submission" date="2022-11" db="EMBL/GenBank/DDBJ databases">
        <title>Whole genome sequence of Levilactobacillus brevis SMB091.</title>
        <authorList>
            <person name="Kim J.-M."/>
            <person name="Kim O.-C."/>
            <person name="Choi Y.H."/>
            <person name="Han N.S."/>
            <person name="Hurh B."/>
        </authorList>
    </citation>
    <scope>NUCLEOTIDE SEQUENCE</scope>
    <source>
        <strain evidence="1">SMB091</strain>
    </source>
</reference>
<evidence type="ECO:0000313" key="1">
    <source>
        <dbReference type="EMBL" id="WAD02121.1"/>
    </source>
</evidence>